<evidence type="ECO:0000259" key="9">
    <source>
        <dbReference type="Pfam" id="PF19305"/>
    </source>
</evidence>
<dbReference type="EMBL" id="JAKWBL010000003">
    <property type="protein sequence ID" value="MCH5599430.1"/>
    <property type="molecule type" value="Genomic_DNA"/>
</dbReference>
<dbReference type="Gene3D" id="1.10.4100.10">
    <property type="entry name" value="2-methylcitrate dehydratase PrpD"/>
    <property type="match status" value="1"/>
</dbReference>
<dbReference type="GO" id="GO:0003994">
    <property type="term" value="F:aconitate hydratase activity"/>
    <property type="evidence" value="ECO:0007669"/>
    <property type="project" value="UniProtKB-EC"/>
</dbReference>
<comment type="similarity">
    <text evidence="3">Belongs to the PrpD family.</text>
</comment>
<evidence type="ECO:0000256" key="5">
    <source>
        <dbReference type="ARBA" id="ARBA00017240"/>
    </source>
</evidence>
<evidence type="ECO:0000259" key="8">
    <source>
        <dbReference type="Pfam" id="PF03972"/>
    </source>
</evidence>
<dbReference type="Proteomes" id="UP001202248">
    <property type="component" value="Unassembled WGS sequence"/>
</dbReference>
<dbReference type="InterPro" id="IPR045336">
    <property type="entry name" value="MmgE_PrpD_N"/>
</dbReference>
<keyword evidence="11" id="KW-1185">Reference proteome</keyword>
<dbReference type="Gene3D" id="3.30.1330.120">
    <property type="entry name" value="2-methylcitrate dehydratase PrpD"/>
    <property type="match status" value="1"/>
</dbReference>
<dbReference type="InterPro" id="IPR012705">
    <property type="entry name" value="2Me_IsoCit_deHydtase_PrpD"/>
</dbReference>
<dbReference type="SUPFAM" id="SSF103378">
    <property type="entry name" value="2-methylcitrate dehydratase PrpD"/>
    <property type="match status" value="1"/>
</dbReference>
<dbReference type="Pfam" id="PF19305">
    <property type="entry name" value="MmgE_PrpD_C"/>
    <property type="match status" value="1"/>
</dbReference>
<keyword evidence="7 10" id="KW-0456">Lyase</keyword>
<evidence type="ECO:0000256" key="1">
    <source>
        <dbReference type="ARBA" id="ARBA00000096"/>
    </source>
</evidence>
<dbReference type="NCBIfam" id="NF006943">
    <property type="entry name" value="PRK09425.1"/>
    <property type="match status" value="1"/>
</dbReference>
<dbReference type="EC" id="4.2.1.79" evidence="4"/>
<dbReference type="Pfam" id="PF03972">
    <property type="entry name" value="MmgE_PrpD_N"/>
    <property type="match status" value="1"/>
</dbReference>
<sequence>MSSHISNERPQPDSVLADIADYVLNYKIASDLALKTAHYCLLDTLGCGFEALTYPACTKLLGPIVPGTVVSNGAKVPGTNYQLDPVQAAFNIGAIIRWLDFNDTWLAAEWGHPSDNLGGILSTADWLSRTNIAEGKEPLTMLQVLHAMVMAHEIQGVLALENSFNRVGLDHVILVKVASTAVVGKLLGLNRDELINAISLAFVDGQSLRTYRHAPNTGSRKSWAAGDATSRAVRLALIAQTGEMGYPSVLTAKTWGFYDVSFKGNPFSFQRDYGSYVMEHILFKISFPAEFHSQTAVEAAMALHEQLKRSGKSSDDVKRIIIRTHEAAVRIIDKRGPLNNPADRDHCIQYMVAVPLIFGRLTAADYEDAIAADSRIDALRDKIFCVEDAKFTADYHDPEKRSIANALTVELNDGTVLDEVVVEYPIGHKRRREEGIPKLIEKFKINIARIFEEEQQQAILDASLSYESLVKMTVNEFVDLMMKNMN</sequence>
<dbReference type="InterPro" id="IPR005656">
    <property type="entry name" value="MmgE_PrpD"/>
</dbReference>
<dbReference type="GO" id="GO:0047547">
    <property type="term" value="F:2-methylcitrate dehydratase activity"/>
    <property type="evidence" value="ECO:0007669"/>
    <property type="project" value="UniProtKB-EC"/>
</dbReference>
<proteinExistence type="inferred from homology"/>
<comment type="catalytic activity">
    <reaction evidence="1">
        <text>(2S,3S)-2-methylcitrate = 2-methyl-cis-aconitate + H2O</text>
        <dbReference type="Rhea" id="RHEA:17725"/>
        <dbReference type="ChEBI" id="CHEBI:15377"/>
        <dbReference type="ChEBI" id="CHEBI:57872"/>
        <dbReference type="ChEBI" id="CHEBI:58853"/>
        <dbReference type="EC" id="4.2.1.79"/>
    </reaction>
</comment>
<evidence type="ECO:0000313" key="11">
    <source>
        <dbReference type="Proteomes" id="UP001202248"/>
    </source>
</evidence>
<evidence type="ECO:0000313" key="10">
    <source>
        <dbReference type="EMBL" id="MCH5599430.1"/>
    </source>
</evidence>
<comment type="caution">
    <text evidence="10">The sequence shown here is derived from an EMBL/GenBank/DDBJ whole genome shotgun (WGS) entry which is preliminary data.</text>
</comment>
<evidence type="ECO:0000256" key="2">
    <source>
        <dbReference type="ARBA" id="ARBA00005026"/>
    </source>
</evidence>
<dbReference type="PANTHER" id="PTHR16943">
    <property type="entry name" value="2-METHYLCITRATE DEHYDRATASE-RELATED"/>
    <property type="match status" value="1"/>
</dbReference>
<dbReference type="InterPro" id="IPR042183">
    <property type="entry name" value="MmgE/PrpD_sf_1"/>
</dbReference>
<gene>
    <name evidence="10" type="ORF">MKP09_16685</name>
</gene>
<evidence type="ECO:0000256" key="6">
    <source>
        <dbReference type="ARBA" id="ARBA00022532"/>
    </source>
</evidence>
<name>A0ABS9SM24_9BACT</name>
<dbReference type="RefSeq" id="WP_240831357.1">
    <property type="nucleotide sequence ID" value="NZ_JAKWBL010000003.1"/>
</dbReference>
<reference evidence="10 11" key="1">
    <citation type="submission" date="2022-02" db="EMBL/GenBank/DDBJ databases">
        <authorList>
            <person name="Min J."/>
        </authorList>
    </citation>
    <scope>NUCLEOTIDE SEQUENCE [LARGE SCALE GENOMIC DNA]</scope>
    <source>
        <strain evidence="10 11">GR10-1</strain>
    </source>
</reference>
<feature type="domain" description="MmgE/PrpD N-terminal" evidence="8">
    <location>
        <begin position="18"/>
        <end position="270"/>
    </location>
</feature>
<feature type="domain" description="MmgE/PrpD C-terminal" evidence="9">
    <location>
        <begin position="287"/>
        <end position="463"/>
    </location>
</feature>
<dbReference type="NCBIfam" id="TIGR02330">
    <property type="entry name" value="prpD"/>
    <property type="match status" value="1"/>
</dbReference>
<organism evidence="10 11">
    <name type="scientific">Niabella ginsengisoli</name>
    <dbReference type="NCBI Taxonomy" id="522298"/>
    <lineage>
        <taxon>Bacteria</taxon>
        <taxon>Pseudomonadati</taxon>
        <taxon>Bacteroidota</taxon>
        <taxon>Chitinophagia</taxon>
        <taxon>Chitinophagales</taxon>
        <taxon>Chitinophagaceae</taxon>
        <taxon>Niabella</taxon>
    </lineage>
</organism>
<protein>
    <recommendedName>
        <fullName evidence="5">2-methylcitrate dehydratase</fullName>
        <ecNumber evidence="4">4.2.1.79</ecNumber>
    </recommendedName>
</protein>
<dbReference type="PANTHER" id="PTHR16943:SF8">
    <property type="entry name" value="2-METHYLCITRATE DEHYDRATASE"/>
    <property type="match status" value="1"/>
</dbReference>
<evidence type="ECO:0000256" key="3">
    <source>
        <dbReference type="ARBA" id="ARBA00006174"/>
    </source>
</evidence>
<keyword evidence="6" id="KW-0816">Tricarboxylic acid cycle</keyword>
<accession>A0ABS9SM24</accession>
<evidence type="ECO:0000256" key="7">
    <source>
        <dbReference type="ARBA" id="ARBA00023239"/>
    </source>
</evidence>
<evidence type="ECO:0000256" key="4">
    <source>
        <dbReference type="ARBA" id="ARBA00013124"/>
    </source>
</evidence>
<comment type="pathway">
    <text evidence="2">Organic acid metabolism; propanoate degradation.</text>
</comment>
<dbReference type="InterPro" id="IPR045337">
    <property type="entry name" value="MmgE_PrpD_C"/>
</dbReference>
<dbReference type="InterPro" id="IPR042188">
    <property type="entry name" value="MmgE/PrpD_sf_2"/>
</dbReference>
<dbReference type="InterPro" id="IPR036148">
    <property type="entry name" value="MmgE/PrpD_sf"/>
</dbReference>